<sequence length="41" mass="4496">MGFGSVLRYVPIRILANPNSDWLLSSSYGLNIAPYPDGKVN</sequence>
<accession>A0A4Y7L034</accession>
<protein>
    <submittedName>
        <fullName evidence="1">Uncharacterized protein</fullName>
    </submittedName>
</protein>
<dbReference type="Gramene" id="RZC77555">
    <property type="protein sequence ID" value="RZC77555"/>
    <property type="gene ID" value="C5167_001732"/>
</dbReference>
<evidence type="ECO:0000313" key="1">
    <source>
        <dbReference type="EMBL" id="RZC77555.1"/>
    </source>
</evidence>
<dbReference type="Proteomes" id="UP000316621">
    <property type="component" value="Chromosome 9"/>
</dbReference>
<dbReference type="AlphaFoldDB" id="A0A4Y7L034"/>
<reference evidence="1 2" key="1">
    <citation type="journal article" date="2018" name="Science">
        <title>The opium poppy genome and morphinan production.</title>
        <authorList>
            <person name="Guo L."/>
            <person name="Winzer T."/>
            <person name="Yang X."/>
            <person name="Li Y."/>
            <person name="Ning Z."/>
            <person name="He Z."/>
            <person name="Teodor R."/>
            <person name="Lu Y."/>
            <person name="Bowser T.A."/>
            <person name="Graham I.A."/>
            <person name="Ye K."/>
        </authorList>
    </citation>
    <scope>NUCLEOTIDE SEQUENCE [LARGE SCALE GENOMIC DNA]</scope>
    <source>
        <strain evidence="2">cv. HN1</strain>
        <tissue evidence="1">Leaves</tissue>
    </source>
</reference>
<organism evidence="1 2">
    <name type="scientific">Papaver somniferum</name>
    <name type="common">Opium poppy</name>
    <dbReference type="NCBI Taxonomy" id="3469"/>
    <lineage>
        <taxon>Eukaryota</taxon>
        <taxon>Viridiplantae</taxon>
        <taxon>Streptophyta</taxon>
        <taxon>Embryophyta</taxon>
        <taxon>Tracheophyta</taxon>
        <taxon>Spermatophyta</taxon>
        <taxon>Magnoliopsida</taxon>
        <taxon>Ranunculales</taxon>
        <taxon>Papaveraceae</taxon>
        <taxon>Papaveroideae</taxon>
        <taxon>Papaver</taxon>
    </lineage>
</organism>
<proteinExistence type="predicted"/>
<name>A0A4Y7L034_PAPSO</name>
<dbReference type="EMBL" id="CM010723">
    <property type="protein sequence ID" value="RZC77555.1"/>
    <property type="molecule type" value="Genomic_DNA"/>
</dbReference>
<evidence type="ECO:0000313" key="2">
    <source>
        <dbReference type="Proteomes" id="UP000316621"/>
    </source>
</evidence>
<gene>
    <name evidence="1" type="ORF">C5167_001732</name>
</gene>
<keyword evidence="2" id="KW-1185">Reference proteome</keyword>